<dbReference type="NCBIfam" id="TIGR01444">
    <property type="entry name" value="fkbM_fam"/>
    <property type="match status" value="1"/>
</dbReference>
<dbReference type="OrthoDB" id="424472at2"/>
<name>A0A3S1D603_9CYAN</name>
<dbReference type="InterPro" id="IPR029063">
    <property type="entry name" value="SAM-dependent_MTases_sf"/>
</dbReference>
<dbReference type="Gene3D" id="3.40.50.150">
    <property type="entry name" value="Vaccinia Virus protein VP39"/>
    <property type="match status" value="1"/>
</dbReference>
<comment type="caution">
    <text evidence="2">The sequence shown here is derived from an EMBL/GenBank/DDBJ whole genome shotgun (WGS) entry which is preliminary data.</text>
</comment>
<keyword evidence="3" id="KW-1185">Reference proteome</keyword>
<dbReference type="EMBL" id="RSCL01000012">
    <property type="protein sequence ID" value="RUT04076.1"/>
    <property type="molecule type" value="Genomic_DNA"/>
</dbReference>
<accession>A0A3S1D603</accession>
<dbReference type="RefSeq" id="WP_127083317.1">
    <property type="nucleotide sequence ID" value="NZ_RSCL01000012.1"/>
</dbReference>
<dbReference type="PANTHER" id="PTHR34203">
    <property type="entry name" value="METHYLTRANSFERASE, FKBM FAMILY PROTEIN"/>
    <property type="match status" value="1"/>
</dbReference>
<dbReference type="InterPro" id="IPR052514">
    <property type="entry name" value="SAM-dependent_MTase"/>
</dbReference>
<organism evidence="2 3">
    <name type="scientific">Dulcicalothrix desertica PCC 7102</name>
    <dbReference type="NCBI Taxonomy" id="232991"/>
    <lineage>
        <taxon>Bacteria</taxon>
        <taxon>Bacillati</taxon>
        <taxon>Cyanobacteriota</taxon>
        <taxon>Cyanophyceae</taxon>
        <taxon>Nostocales</taxon>
        <taxon>Calotrichaceae</taxon>
        <taxon>Dulcicalothrix</taxon>
    </lineage>
</organism>
<evidence type="ECO:0000259" key="1">
    <source>
        <dbReference type="Pfam" id="PF05050"/>
    </source>
</evidence>
<protein>
    <recommendedName>
        <fullName evidence="1">Methyltransferase FkbM domain-containing protein</fullName>
    </recommendedName>
</protein>
<dbReference type="SUPFAM" id="SSF53335">
    <property type="entry name" value="S-adenosyl-L-methionine-dependent methyltransferases"/>
    <property type="match status" value="1"/>
</dbReference>
<dbReference type="AlphaFoldDB" id="A0A3S1D603"/>
<dbReference type="PANTHER" id="PTHR34203:SF15">
    <property type="entry name" value="SLL1173 PROTEIN"/>
    <property type="match status" value="1"/>
</dbReference>
<evidence type="ECO:0000313" key="3">
    <source>
        <dbReference type="Proteomes" id="UP000271624"/>
    </source>
</evidence>
<feature type="domain" description="Methyltransferase FkbM" evidence="1">
    <location>
        <begin position="50"/>
        <end position="225"/>
    </location>
</feature>
<sequence length="250" mass="28555">MNMNKMTLPNNLECYYLGKEETEYIFSEIFTEQQYLRHGISINEGDCIFDVGANIGLFTLFLSKLQKSVKIFAFEPINLIFQVLKANVDLHSIPNTCLLGYGLSSSNISAQSFTFYPNMAGNSTTKPLDKLEQKEVMKQLLNNDMVEYLFQNQEVTGTLRTLSSVINELKIDTIDLLKIDVEGEEYKVLQGIVQNDWSKIKQIVAEVHDIDCKIDNIQSLLKNQAFNITIEKNNLIPDTLKTFNLYAIRT</sequence>
<dbReference type="Proteomes" id="UP000271624">
    <property type="component" value="Unassembled WGS sequence"/>
</dbReference>
<gene>
    <name evidence="2" type="ORF">DSM106972_049900</name>
</gene>
<dbReference type="InterPro" id="IPR006342">
    <property type="entry name" value="FkbM_mtfrase"/>
</dbReference>
<reference evidence="2" key="1">
    <citation type="submission" date="2018-12" db="EMBL/GenBank/DDBJ databases">
        <authorList>
            <person name="Will S."/>
            <person name="Neumann-Schaal M."/>
            <person name="Henke P."/>
        </authorList>
    </citation>
    <scope>NUCLEOTIDE SEQUENCE</scope>
    <source>
        <strain evidence="2">PCC 7102</strain>
    </source>
</reference>
<reference evidence="2" key="2">
    <citation type="journal article" date="2019" name="Genome Biol. Evol.">
        <title>Day and night: Metabolic profiles and evolutionary relationships of six axenic non-marine cyanobacteria.</title>
        <authorList>
            <person name="Will S.E."/>
            <person name="Henke P."/>
            <person name="Boedeker C."/>
            <person name="Huang S."/>
            <person name="Brinkmann H."/>
            <person name="Rohde M."/>
            <person name="Jarek M."/>
            <person name="Friedl T."/>
            <person name="Seufert S."/>
            <person name="Schumacher M."/>
            <person name="Overmann J."/>
            <person name="Neumann-Schaal M."/>
            <person name="Petersen J."/>
        </authorList>
    </citation>
    <scope>NUCLEOTIDE SEQUENCE [LARGE SCALE GENOMIC DNA]</scope>
    <source>
        <strain evidence="2">PCC 7102</strain>
    </source>
</reference>
<proteinExistence type="predicted"/>
<dbReference type="Pfam" id="PF05050">
    <property type="entry name" value="Methyltransf_21"/>
    <property type="match status" value="1"/>
</dbReference>
<evidence type="ECO:0000313" key="2">
    <source>
        <dbReference type="EMBL" id="RUT04076.1"/>
    </source>
</evidence>